<dbReference type="Gene3D" id="3.40.50.1010">
    <property type="entry name" value="5'-nuclease"/>
    <property type="match status" value="1"/>
</dbReference>
<name>A0A9N7BHT8_RICCR</name>
<gene>
    <name evidence="1" type="ORF">UQ52_05495</name>
</gene>
<dbReference type="CDD" id="cd09873">
    <property type="entry name" value="PIN_Pae0151-like"/>
    <property type="match status" value="1"/>
</dbReference>
<sequence length="55" mass="6073">MHEIIQTARANNLTAYDTTYLLTAMHEGLPMATNDKALIKACHNNGIPLLYSELA</sequence>
<dbReference type="Proteomes" id="UP000077462">
    <property type="component" value="Chromosome"/>
</dbReference>
<evidence type="ECO:0000313" key="2">
    <source>
        <dbReference type="Proteomes" id="UP000077462"/>
    </source>
</evidence>
<evidence type="ECO:0000313" key="1">
    <source>
        <dbReference type="EMBL" id="AJQ52090.1"/>
    </source>
</evidence>
<dbReference type="SUPFAM" id="SSF88723">
    <property type="entry name" value="PIN domain-like"/>
    <property type="match status" value="1"/>
</dbReference>
<accession>A0A9N7BHT8</accession>
<reference evidence="1 2" key="1">
    <citation type="journal article" date="2016" name="Genome Announc.">
        <title>Genome Sequence of the Tick-Borne Pathogen Rickettsia raoultii.</title>
        <authorList>
            <person name="El Karkouri K."/>
            <person name="Mediannikov O."/>
            <person name="Robert C."/>
            <person name="Raoult D."/>
            <person name="Fournier P.E."/>
        </authorList>
    </citation>
    <scope>NUCLEOTIDE SEQUENCE [LARGE SCALE GENOMIC DNA]</scope>
    <source>
        <strain evidence="1 2">Khabarovsk</strain>
    </source>
</reference>
<organism evidence="1 2">
    <name type="scientific">Rickettsia conorii subsp. raoultii</name>
    <dbReference type="NCBI Taxonomy" id="369822"/>
    <lineage>
        <taxon>Bacteria</taxon>
        <taxon>Pseudomonadati</taxon>
        <taxon>Pseudomonadota</taxon>
        <taxon>Alphaproteobacteria</taxon>
        <taxon>Rickettsiales</taxon>
        <taxon>Rickettsiaceae</taxon>
        <taxon>Rickettsieae</taxon>
        <taxon>Rickettsia</taxon>
        <taxon>spotted fever group</taxon>
    </lineage>
</organism>
<protein>
    <submittedName>
        <fullName evidence="1">Toxin of toxin-antitoxin system</fullName>
    </submittedName>
</protein>
<dbReference type="InterPro" id="IPR044153">
    <property type="entry name" value="PIN_Pae0151-like"/>
</dbReference>
<dbReference type="AlphaFoldDB" id="A0A9N7BHT8"/>
<proteinExistence type="predicted"/>
<dbReference type="InterPro" id="IPR029060">
    <property type="entry name" value="PIN-like_dom_sf"/>
</dbReference>
<dbReference type="EMBL" id="CP010969">
    <property type="protein sequence ID" value="AJQ52090.1"/>
    <property type="molecule type" value="Genomic_DNA"/>
</dbReference>